<dbReference type="Proteomes" id="UP000596276">
    <property type="component" value="Chromosome 7"/>
</dbReference>
<dbReference type="GO" id="GO:0016787">
    <property type="term" value="F:hydrolase activity"/>
    <property type="evidence" value="ECO:0007669"/>
    <property type="project" value="UniProtKB-KW"/>
</dbReference>
<dbReference type="PANTHER" id="PTHR47381:SF3">
    <property type="entry name" value="ALPHA_BETA-HYDROLASES SUPERFAMILY PROTEIN"/>
    <property type="match status" value="1"/>
</dbReference>
<gene>
    <name evidence="2" type="ORF">F9C07_2201219</name>
</gene>
<dbReference type="PANTHER" id="PTHR47381">
    <property type="entry name" value="ALPHA/BETA-HYDROLASES SUPERFAMILY PROTEIN"/>
    <property type="match status" value="1"/>
</dbReference>
<dbReference type="VEuPathDB" id="FungiDB:AFLA_012927"/>
<dbReference type="SUPFAM" id="SSF53474">
    <property type="entry name" value="alpha/beta-Hydrolases"/>
    <property type="match status" value="1"/>
</dbReference>
<keyword evidence="2" id="KW-0378">Hydrolase</keyword>
<organism evidence="2 3">
    <name type="scientific">Aspergillus flavus (strain ATCC 200026 / FGSC A1120 / IAM 13836 / NRRL 3357 / JCM 12722 / SRRC 167)</name>
    <dbReference type="NCBI Taxonomy" id="332952"/>
    <lineage>
        <taxon>Eukaryota</taxon>
        <taxon>Fungi</taxon>
        <taxon>Dikarya</taxon>
        <taxon>Ascomycota</taxon>
        <taxon>Pezizomycotina</taxon>
        <taxon>Eurotiomycetes</taxon>
        <taxon>Eurotiomycetidae</taxon>
        <taxon>Eurotiales</taxon>
        <taxon>Aspergillaceae</taxon>
        <taxon>Aspergillus</taxon>
        <taxon>Aspergillus subgen. Circumdati</taxon>
    </lineage>
</organism>
<accession>A0A7U2MYD6</accession>
<evidence type="ECO:0000259" key="1">
    <source>
        <dbReference type="Pfam" id="PF12697"/>
    </source>
</evidence>
<name>A0A7U2MYD6_ASPFN</name>
<dbReference type="VEuPathDB" id="FungiDB:F9C07_2201219"/>
<evidence type="ECO:0000313" key="2">
    <source>
        <dbReference type="EMBL" id="QRD92130.1"/>
    </source>
</evidence>
<dbReference type="Pfam" id="PF12697">
    <property type="entry name" value="Abhydrolase_6"/>
    <property type="match status" value="1"/>
</dbReference>
<evidence type="ECO:0000313" key="3">
    <source>
        <dbReference type="Proteomes" id="UP000596276"/>
    </source>
</evidence>
<keyword evidence="3" id="KW-1185">Reference proteome</keyword>
<dbReference type="InterPro" id="IPR000073">
    <property type="entry name" value="AB_hydrolase_1"/>
</dbReference>
<dbReference type="EMBL" id="CP044617">
    <property type="protein sequence ID" value="QRD92130.1"/>
    <property type="molecule type" value="Genomic_DNA"/>
</dbReference>
<feature type="domain" description="AB hydrolase-1" evidence="1">
    <location>
        <begin position="79"/>
        <end position="280"/>
    </location>
</feature>
<proteinExistence type="predicted"/>
<protein>
    <submittedName>
        <fullName evidence="2">Alpha/Beta hydrolase protein</fullName>
    </submittedName>
</protein>
<dbReference type="AlphaFoldDB" id="A0A7U2MYD6"/>
<sequence>MASKNNHFVLPDSTPRSSKLTINIAGFHVHLYGVQELSAQQREDTTVLFHIHGRTRTYKDAEPVAHQLLYGMRKRGDSNRGLVVATFDNRNHGDRTSGLERGQYPACVWTPWQLGSDQQLTVYRQDMLSTIVMKYLASYVDGIFHPTQFIVTGVSLGGHITWNMLAEEPSIAGAIIIVGSPNLTDMLVERLGYASLSDIPQNTKEWPRSIESLYRERDQALEKIVGKKILILNGALDTLVPSKFTDPWVAKYAHQNDVKFIVQEDCGHVLSFRMMEEVVEWVAQILV</sequence>
<dbReference type="InterPro" id="IPR029058">
    <property type="entry name" value="AB_hydrolase_fold"/>
</dbReference>
<dbReference type="Gene3D" id="3.40.50.1820">
    <property type="entry name" value="alpha/beta hydrolase"/>
    <property type="match status" value="1"/>
</dbReference>
<reference evidence="3" key="1">
    <citation type="journal article" date="2021" name="G3 (Bethesda)">
        <title>Chromosome assembled and annotated genome sequence of Aspergillus flavus NRRL 3357.</title>
        <authorList>
            <person name="Skerker J.M."/>
            <person name="Pianalto K.M."/>
            <person name="Mondo S.J."/>
            <person name="Yang K."/>
            <person name="Arkin A.P."/>
            <person name="Keller N.P."/>
            <person name="Grigoriev I.V."/>
            <person name="Louise Glass N.L."/>
        </authorList>
    </citation>
    <scope>NUCLEOTIDE SEQUENCE [LARGE SCALE GENOMIC DNA]</scope>
    <source>
        <strain evidence="3">ATCC 200026 / FGSC A1120 / IAM 13836 / NRRL 3357 / JCM 12722 / SRRC 167</strain>
    </source>
</reference>